<gene>
    <name evidence="2" type="ORF">OUZ56_026225</name>
</gene>
<evidence type="ECO:0000256" key="1">
    <source>
        <dbReference type="ARBA" id="ARBA00023172"/>
    </source>
</evidence>
<keyword evidence="1" id="KW-0233">DNA recombination</keyword>
<organism evidence="2 3">
    <name type="scientific">Daphnia magna</name>
    <dbReference type="NCBI Taxonomy" id="35525"/>
    <lineage>
        <taxon>Eukaryota</taxon>
        <taxon>Metazoa</taxon>
        <taxon>Ecdysozoa</taxon>
        <taxon>Arthropoda</taxon>
        <taxon>Crustacea</taxon>
        <taxon>Branchiopoda</taxon>
        <taxon>Diplostraca</taxon>
        <taxon>Cladocera</taxon>
        <taxon>Anomopoda</taxon>
        <taxon>Daphniidae</taxon>
        <taxon>Daphnia</taxon>
    </lineage>
</organism>
<proteinExistence type="predicted"/>
<dbReference type="EMBL" id="JAOYFB010000004">
    <property type="protein sequence ID" value="KAK4013673.1"/>
    <property type="molecule type" value="Genomic_DNA"/>
</dbReference>
<reference evidence="2 3" key="1">
    <citation type="journal article" date="2023" name="Nucleic Acids Res.">
        <title>The hologenome of Daphnia magna reveals possible DNA methylation and microbiome-mediated evolution of the host genome.</title>
        <authorList>
            <person name="Chaturvedi A."/>
            <person name="Li X."/>
            <person name="Dhandapani V."/>
            <person name="Marshall H."/>
            <person name="Kissane S."/>
            <person name="Cuenca-Cambronero M."/>
            <person name="Asole G."/>
            <person name="Calvet F."/>
            <person name="Ruiz-Romero M."/>
            <person name="Marangio P."/>
            <person name="Guigo R."/>
            <person name="Rago D."/>
            <person name="Mirbahai L."/>
            <person name="Eastwood N."/>
            <person name="Colbourne J.K."/>
            <person name="Zhou J."/>
            <person name="Mallon E."/>
            <person name="Orsini L."/>
        </authorList>
    </citation>
    <scope>NUCLEOTIDE SEQUENCE [LARGE SCALE GENOMIC DNA]</scope>
    <source>
        <strain evidence="2">LRV0_1</strain>
    </source>
</reference>
<dbReference type="Gene3D" id="1.10.443.10">
    <property type="entry name" value="Intergrase catalytic core"/>
    <property type="match status" value="1"/>
</dbReference>
<dbReference type="InterPro" id="IPR013762">
    <property type="entry name" value="Integrase-like_cat_sf"/>
</dbReference>
<keyword evidence="3" id="KW-1185">Reference proteome</keyword>
<evidence type="ECO:0000313" key="2">
    <source>
        <dbReference type="EMBL" id="KAK4013673.1"/>
    </source>
</evidence>
<evidence type="ECO:0000313" key="3">
    <source>
        <dbReference type="Proteomes" id="UP001234178"/>
    </source>
</evidence>
<sequence length="207" mass="22164">MGLTTHTASSKSRVDAVLDAGASRVHPDGATAIRETIVERSFQSKPTPSEIFQYMGCERGGVAVGFLGAKRPIEFDSIVKKASDAFSGRNISQSLGAELHSPTVSETQRGGALRTVLVDKLNDPLICPVQCLGNYIYTTDVKRNEKNGHFLLLGVIATFKHVSASSISHWIKSVLLEARVDSSFTTHSTRSEAASHAVAQGVPIDSI</sequence>
<dbReference type="Proteomes" id="UP001234178">
    <property type="component" value="Unassembled WGS sequence"/>
</dbReference>
<name>A0ABQ9ZLL6_9CRUS</name>
<comment type="caution">
    <text evidence="2">The sequence shown here is derived from an EMBL/GenBank/DDBJ whole genome shotgun (WGS) entry which is preliminary data.</text>
</comment>
<dbReference type="InterPro" id="IPR011010">
    <property type="entry name" value="DNA_brk_join_enz"/>
</dbReference>
<accession>A0ABQ9ZLL6</accession>
<protein>
    <submittedName>
        <fullName evidence="2">Uncharacterized protein</fullName>
    </submittedName>
</protein>
<dbReference type="SUPFAM" id="SSF56349">
    <property type="entry name" value="DNA breaking-rejoining enzymes"/>
    <property type="match status" value="1"/>
</dbReference>